<evidence type="ECO:0000313" key="1">
    <source>
        <dbReference type="EMBL" id="KUM50581.1"/>
    </source>
</evidence>
<proteinExistence type="predicted"/>
<gene>
    <name evidence="1" type="ORF">ABT39_MTgene425</name>
</gene>
<geneLocation type="mitochondrion" evidence="1"/>
<accession>A0A101M3U9</accession>
<organism evidence="1">
    <name type="scientific">Picea glauca</name>
    <name type="common">White spruce</name>
    <name type="synonym">Pinus glauca</name>
    <dbReference type="NCBI Taxonomy" id="3330"/>
    <lineage>
        <taxon>Eukaryota</taxon>
        <taxon>Viridiplantae</taxon>
        <taxon>Streptophyta</taxon>
        <taxon>Embryophyta</taxon>
        <taxon>Tracheophyta</taxon>
        <taxon>Spermatophyta</taxon>
        <taxon>Pinopsida</taxon>
        <taxon>Pinidae</taxon>
        <taxon>Conifers I</taxon>
        <taxon>Pinales</taxon>
        <taxon>Pinaceae</taxon>
        <taxon>Picea</taxon>
    </lineage>
</organism>
<reference evidence="1" key="1">
    <citation type="journal article" date="2015" name="Genome Biol. Evol.">
        <title>Organellar Genomes of White Spruce (Picea glauca): Assembly and Annotation.</title>
        <authorList>
            <person name="Jackman S.D."/>
            <person name="Warren R.L."/>
            <person name="Gibb E.A."/>
            <person name="Vandervalk B.P."/>
            <person name="Mohamadi H."/>
            <person name="Chu J."/>
            <person name="Raymond A."/>
            <person name="Pleasance S."/>
            <person name="Coope R."/>
            <person name="Wildung M.R."/>
            <person name="Ritland C.E."/>
            <person name="Bousquet J."/>
            <person name="Jones S.J."/>
            <person name="Bohlmann J."/>
            <person name="Birol I."/>
        </authorList>
    </citation>
    <scope>NUCLEOTIDE SEQUENCE [LARGE SCALE GENOMIC DNA]</scope>
    <source>
        <tissue evidence="1">Flushing bud</tissue>
    </source>
</reference>
<dbReference type="AlphaFoldDB" id="A0A101M3U9"/>
<dbReference type="EMBL" id="LKAM01000001">
    <property type="protein sequence ID" value="KUM50581.1"/>
    <property type="molecule type" value="Genomic_DNA"/>
</dbReference>
<protein>
    <submittedName>
        <fullName evidence="1">Uncharacterized protein</fullName>
    </submittedName>
</protein>
<comment type="caution">
    <text evidence="1">The sequence shown here is derived from an EMBL/GenBank/DDBJ whole genome shotgun (WGS) entry which is preliminary data.</text>
</comment>
<sequence>MATLSWGPNDQLVSHKKHNIPIILIACMRDKSVRKGAPLVFVLVPAT</sequence>
<name>A0A101M3U9_PICGL</name>
<keyword evidence="1" id="KW-0496">Mitochondrion</keyword>